<keyword evidence="6 11" id="KW-0808">Transferase</keyword>
<dbReference type="Gene3D" id="3.90.105.10">
    <property type="entry name" value="Molybdopterin biosynthesis moea protein, domain 2"/>
    <property type="match status" value="1"/>
</dbReference>
<comment type="similarity">
    <text evidence="4 11">Belongs to the MoeA family.</text>
</comment>
<dbReference type="Pfam" id="PF03453">
    <property type="entry name" value="MoeA_N"/>
    <property type="match status" value="1"/>
</dbReference>
<dbReference type="Proteomes" id="UP000199290">
    <property type="component" value="Unassembled WGS sequence"/>
</dbReference>
<dbReference type="GO" id="GO:0005829">
    <property type="term" value="C:cytosol"/>
    <property type="evidence" value="ECO:0007669"/>
    <property type="project" value="TreeGrafter"/>
</dbReference>
<evidence type="ECO:0000256" key="6">
    <source>
        <dbReference type="ARBA" id="ARBA00022679"/>
    </source>
</evidence>
<dbReference type="EC" id="2.10.1.1" evidence="11"/>
<evidence type="ECO:0000256" key="11">
    <source>
        <dbReference type="RuleBase" id="RU365090"/>
    </source>
</evidence>
<evidence type="ECO:0000259" key="12">
    <source>
        <dbReference type="SMART" id="SM00852"/>
    </source>
</evidence>
<dbReference type="InterPro" id="IPR005110">
    <property type="entry name" value="MoeA_linker/N"/>
</dbReference>
<evidence type="ECO:0000313" key="14">
    <source>
        <dbReference type="Proteomes" id="UP000199290"/>
    </source>
</evidence>
<dbReference type="CDD" id="cd00887">
    <property type="entry name" value="MoeA"/>
    <property type="match status" value="1"/>
</dbReference>
<evidence type="ECO:0000256" key="2">
    <source>
        <dbReference type="ARBA" id="ARBA00002901"/>
    </source>
</evidence>
<dbReference type="InterPro" id="IPR036688">
    <property type="entry name" value="MoeA_C_domain_IV_sf"/>
</dbReference>
<evidence type="ECO:0000256" key="8">
    <source>
        <dbReference type="ARBA" id="ARBA00022842"/>
    </source>
</evidence>
<sequence length="404" mass="42691">MSNPQLASLDDALTQILAQARAPTRVETVALADTLGRVLAEDQTVPCDVPPSDNSAVDGYAVRQADVRGEQPIPVSARYPAGEATRPLAPGTAARIFTGSEIPAGADSVVMQERVEVTESGIVVHAEVTEGQNIRRRGQDLAVGDRALAAGTRIRPQEMGLLASMGIARVPVFERLKVAVLSTGDELVDPGTALAPGQIYNSNRYTLIGMLTQAGCQVVLTETLRDQRETTRETLLRAARSSDLVITSGGVSVGEEDHVRAVLEESGTLSLWRMVIKPGKPLAFGSIGGTPVLGLPGNPVSVLVTFLMVGMPYIRKCQGRQQTHPVGEQVAAGFSVDTPSFRREFVRARKEAGVAGLSVAAFGNQSSGVMSSACWADGLAVVPEDTTVSPGDLLTYYSFSELLN</sequence>
<dbReference type="EMBL" id="FOYV01000001">
    <property type="protein sequence ID" value="SFR50581.1"/>
    <property type="molecule type" value="Genomic_DNA"/>
</dbReference>
<dbReference type="Gene3D" id="2.170.190.11">
    <property type="entry name" value="Molybdopterin biosynthesis moea protein, domain 3"/>
    <property type="match status" value="1"/>
</dbReference>
<comment type="pathway">
    <text evidence="3 11">Cofactor biosynthesis; molybdopterin biosynthesis.</text>
</comment>
<dbReference type="PANTHER" id="PTHR10192:SF5">
    <property type="entry name" value="GEPHYRIN"/>
    <property type="match status" value="1"/>
</dbReference>
<organism evidence="13 14">
    <name type="scientific">Marinobacter gudaonensis</name>
    <dbReference type="NCBI Taxonomy" id="375760"/>
    <lineage>
        <taxon>Bacteria</taxon>
        <taxon>Pseudomonadati</taxon>
        <taxon>Pseudomonadota</taxon>
        <taxon>Gammaproteobacteria</taxon>
        <taxon>Pseudomonadales</taxon>
        <taxon>Marinobacteraceae</taxon>
        <taxon>Marinobacter</taxon>
    </lineage>
</organism>
<dbReference type="InterPro" id="IPR038987">
    <property type="entry name" value="MoeA-like"/>
</dbReference>
<dbReference type="NCBIfam" id="TIGR00177">
    <property type="entry name" value="molyb_syn"/>
    <property type="match status" value="1"/>
</dbReference>
<dbReference type="Gene3D" id="3.40.980.10">
    <property type="entry name" value="MoaB/Mog-like domain"/>
    <property type="match status" value="1"/>
</dbReference>
<evidence type="ECO:0000256" key="10">
    <source>
        <dbReference type="ARBA" id="ARBA00047317"/>
    </source>
</evidence>
<evidence type="ECO:0000256" key="3">
    <source>
        <dbReference type="ARBA" id="ARBA00005046"/>
    </source>
</evidence>
<dbReference type="SUPFAM" id="SSF63882">
    <property type="entry name" value="MoeA N-terminal region -like"/>
    <property type="match status" value="1"/>
</dbReference>
<keyword evidence="9 11" id="KW-0501">Molybdenum cofactor biosynthesis</keyword>
<dbReference type="SUPFAM" id="SSF63867">
    <property type="entry name" value="MoeA C-terminal domain-like"/>
    <property type="match status" value="1"/>
</dbReference>
<dbReference type="STRING" id="375760.SAMN04488073_2484"/>
<name>A0A1I6H8A1_9GAMM</name>
<dbReference type="Gene3D" id="2.40.340.10">
    <property type="entry name" value="MoeA, C-terminal, domain IV"/>
    <property type="match status" value="1"/>
</dbReference>
<evidence type="ECO:0000256" key="1">
    <source>
        <dbReference type="ARBA" id="ARBA00001946"/>
    </source>
</evidence>
<comment type="catalytic activity">
    <reaction evidence="10">
        <text>adenylyl-molybdopterin + molybdate = Mo-molybdopterin + AMP + H(+)</text>
        <dbReference type="Rhea" id="RHEA:35047"/>
        <dbReference type="ChEBI" id="CHEBI:15378"/>
        <dbReference type="ChEBI" id="CHEBI:36264"/>
        <dbReference type="ChEBI" id="CHEBI:62727"/>
        <dbReference type="ChEBI" id="CHEBI:71302"/>
        <dbReference type="ChEBI" id="CHEBI:456215"/>
        <dbReference type="EC" id="2.10.1.1"/>
    </reaction>
</comment>
<evidence type="ECO:0000256" key="7">
    <source>
        <dbReference type="ARBA" id="ARBA00022723"/>
    </source>
</evidence>
<dbReference type="GO" id="GO:0006777">
    <property type="term" value="P:Mo-molybdopterin cofactor biosynthetic process"/>
    <property type="evidence" value="ECO:0007669"/>
    <property type="project" value="UniProtKB-UniRule"/>
</dbReference>
<dbReference type="InterPro" id="IPR005111">
    <property type="entry name" value="MoeA_C_domain_IV"/>
</dbReference>
<dbReference type="SUPFAM" id="SSF53218">
    <property type="entry name" value="Molybdenum cofactor biosynthesis proteins"/>
    <property type="match status" value="1"/>
</dbReference>
<dbReference type="GO" id="GO:0061599">
    <property type="term" value="F:molybdopterin molybdotransferase activity"/>
    <property type="evidence" value="ECO:0007669"/>
    <property type="project" value="UniProtKB-UniRule"/>
</dbReference>
<keyword evidence="14" id="KW-1185">Reference proteome</keyword>
<keyword evidence="7 11" id="KW-0479">Metal-binding</keyword>
<evidence type="ECO:0000313" key="13">
    <source>
        <dbReference type="EMBL" id="SFR50581.1"/>
    </source>
</evidence>
<comment type="cofactor">
    <cofactor evidence="1 11">
        <name>Mg(2+)</name>
        <dbReference type="ChEBI" id="CHEBI:18420"/>
    </cofactor>
</comment>
<dbReference type="Pfam" id="PF00994">
    <property type="entry name" value="MoCF_biosynth"/>
    <property type="match status" value="1"/>
</dbReference>
<dbReference type="OrthoDB" id="9804758at2"/>
<dbReference type="InterPro" id="IPR036135">
    <property type="entry name" value="MoeA_linker/N_sf"/>
</dbReference>
<reference evidence="14" key="1">
    <citation type="submission" date="2016-10" db="EMBL/GenBank/DDBJ databases">
        <authorList>
            <person name="Varghese N."/>
            <person name="Submissions S."/>
        </authorList>
    </citation>
    <scope>NUCLEOTIDE SEQUENCE [LARGE SCALE GENOMIC DNA]</scope>
    <source>
        <strain evidence="14">CGMCC 1.6294</strain>
    </source>
</reference>
<feature type="domain" description="MoaB/Mog" evidence="12">
    <location>
        <begin position="179"/>
        <end position="316"/>
    </location>
</feature>
<dbReference type="InterPro" id="IPR001453">
    <property type="entry name" value="MoaB/Mog_dom"/>
</dbReference>
<dbReference type="UniPathway" id="UPA00344"/>
<keyword evidence="5 11" id="KW-0500">Molybdenum</keyword>
<dbReference type="SMART" id="SM00852">
    <property type="entry name" value="MoCF_biosynth"/>
    <property type="match status" value="1"/>
</dbReference>
<dbReference type="NCBIfam" id="NF045515">
    <property type="entry name" value="Glp_gephyrin"/>
    <property type="match status" value="1"/>
</dbReference>
<dbReference type="GO" id="GO:0046872">
    <property type="term" value="F:metal ion binding"/>
    <property type="evidence" value="ECO:0007669"/>
    <property type="project" value="UniProtKB-UniRule"/>
</dbReference>
<dbReference type="AlphaFoldDB" id="A0A1I6H8A1"/>
<accession>A0A1I6H8A1</accession>
<evidence type="ECO:0000256" key="4">
    <source>
        <dbReference type="ARBA" id="ARBA00010763"/>
    </source>
</evidence>
<dbReference type="FunFam" id="3.40.980.10:FF:000004">
    <property type="entry name" value="Molybdopterin molybdenumtransferase"/>
    <property type="match status" value="1"/>
</dbReference>
<gene>
    <name evidence="13" type="ORF">SAMN04488073_2484</name>
</gene>
<dbReference type="Pfam" id="PF03454">
    <property type="entry name" value="MoeA_C"/>
    <property type="match status" value="1"/>
</dbReference>
<dbReference type="RefSeq" id="WP_091990285.1">
    <property type="nucleotide sequence ID" value="NZ_FOYV01000001.1"/>
</dbReference>
<evidence type="ECO:0000256" key="5">
    <source>
        <dbReference type="ARBA" id="ARBA00022505"/>
    </source>
</evidence>
<dbReference type="PANTHER" id="PTHR10192">
    <property type="entry name" value="MOLYBDOPTERIN BIOSYNTHESIS PROTEIN"/>
    <property type="match status" value="1"/>
</dbReference>
<comment type="function">
    <text evidence="2 11">Catalyzes the insertion of molybdate into adenylated molybdopterin with the concomitant release of AMP.</text>
</comment>
<keyword evidence="8 11" id="KW-0460">Magnesium</keyword>
<protein>
    <recommendedName>
        <fullName evidence="11">Molybdopterin molybdenumtransferase</fullName>
        <ecNumber evidence="11">2.10.1.1</ecNumber>
    </recommendedName>
</protein>
<dbReference type="InterPro" id="IPR036425">
    <property type="entry name" value="MoaB/Mog-like_dom_sf"/>
</dbReference>
<proteinExistence type="inferred from homology"/>
<evidence type="ECO:0000256" key="9">
    <source>
        <dbReference type="ARBA" id="ARBA00023150"/>
    </source>
</evidence>